<name>E1Z6C9_CHLVA</name>
<evidence type="ECO:0000313" key="2">
    <source>
        <dbReference type="EMBL" id="EFN58627.1"/>
    </source>
</evidence>
<dbReference type="GeneID" id="17358336"/>
<dbReference type="AlphaFoldDB" id="E1Z6C9"/>
<reference evidence="2 3" key="1">
    <citation type="journal article" date="2010" name="Plant Cell">
        <title>The Chlorella variabilis NC64A genome reveals adaptation to photosymbiosis, coevolution with viruses, and cryptic sex.</title>
        <authorList>
            <person name="Blanc G."/>
            <person name="Duncan G."/>
            <person name="Agarkova I."/>
            <person name="Borodovsky M."/>
            <person name="Gurnon J."/>
            <person name="Kuo A."/>
            <person name="Lindquist E."/>
            <person name="Lucas S."/>
            <person name="Pangilinan J."/>
            <person name="Polle J."/>
            <person name="Salamov A."/>
            <person name="Terry A."/>
            <person name="Yamada T."/>
            <person name="Dunigan D.D."/>
            <person name="Grigoriev I.V."/>
            <person name="Claverie J.M."/>
            <person name="Van Etten J.L."/>
        </authorList>
    </citation>
    <scope>NUCLEOTIDE SEQUENCE [LARGE SCALE GENOMIC DNA]</scope>
    <source>
        <strain evidence="2 3">NC64A</strain>
    </source>
</reference>
<dbReference type="PANTHER" id="PTHR36006:SF2">
    <property type="entry name" value="OS06G0704200 PROTEIN"/>
    <property type="match status" value="1"/>
</dbReference>
<accession>E1Z6C9</accession>
<dbReference type="EMBL" id="GL433837">
    <property type="protein sequence ID" value="EFN58627.1"/>
    <property type="molecule type" value="Genomic_DNA"/>
</dbReference>
<keyword evidence="3" id="KW-1185">Reference proteome</keyword>
<evidence type="ECO:0000256" key="1">
    <source>
        <dbReference type="SAM" id="SignalP"/>
    </source>
</evidence>
<feature type="signal peptide" evidence="1">
    <location>
        <begin position="1"/>
        <end position="29"/>
    </location>
</feature>
<dbReference type="PANTHER" id="PTHR36006">
    <property type="entry name" value="BNAC02G25390D PROTEIN"/>
    <property type="match status" value="1"/>
</dbReference>
<protein>
    <recommendedName>
        <fullName evidence="4">SREBP regulating gene protein</fullName>
    </recommendedName>
</protein>
<dbReference type="InParanoid" id="E1Z6C9"/>
<organism evidence="3">
    <name type="scientific">Chlorella variabilis</name>
    <name type="common">Green alga</name>
    <dbReference type="NCBI Taxonomy" id="554065"/>
    <lineage>
        <taxon>Eukaryota</taxon>
        <taxon>Viridiplantae</taxon>
        <taxon>Chlorophyta</taxon>
        <taxon>core chlorophytes</taxon>
        <taxon>Trebouxiophyceae</taxon>
        <taxon>Chlorellales</taxon>
        <taxon>Chlorellaceae</taxon>
        <taxon>Chlorella clade</taxon>
        <taxon>Chlorella</taxon>
    </lineage>
</organism>
<dbReference type="KEGG" id="cvr:CHLNCDRAFT_140852"/>
<dbReference type="RefSeq" id="XP_005850729.1">
    <property type="nucleotide sequence ID" value="XM_005850667.1"/>
</dbReference>
<dbReference type="Proteomes" id="UP000008141">
    <property type="component" value="Unassembled WGS sequence"/>
</dbReference>
<evidence type="ECO:0000313" key="3">
    <source>
        <dbReference type="Proteomes" id="UP000008141"/>
    </source>
</evidence>
<sequence>MRAAPWGGGCGGGTPLAAVLLSAVQVLAALQLVLPLPAAADGGDFTLRSEPAAGDVEDEYFETVPQGLNSADSSTAPRLGALLEGPKGKQITQCVRKKEIVVFKDGYRSRAYCLSECTQVCALTINPPAKAEAGK</sequence>
<dbReference type="eggNOG" id="ENOG502S361">
    <property type="taxonomic scope" value="Eukaryota"/>
</dbReference>
<gene>
    <name evidence="2" type="ORF">CHLNCDRAFT_140852</name>
</gene>
<proteinExistence type="predicted"/>
<dbReference type="FunCoup" id="E1Z6C9">
    <property type="interactions" value="368"/>
</dbReference>
<dbReference type="OrthoDB" id="1900575at2759"/>
<keyword evidence="1" id="KW-0732">Signal</keyword>
<evidence type="ECO:0008006" key="4">
    <source>
        <dbReference type="Google" id="ProtNLM"/>
    </source>
</evidence>
<feature type="chain" id="PRO_5003155666" description="SREBP regulating gene protein" evidence="1">
    <location>
        <begin position="30"/>
        <end position="135"/>
    </location>
</feature>